<accession>A0ACB6QIK8</accession>
<protein>
    <submittedName>
        <fullName evidence="1">Uncharacterized protein</fullName>
    </submittedName>
</protein>
<evidence type="ECO:0000313" key="1">
    <source>
        <dbReference type="EMBL" id="KAF2465952.1"/>
    </source>
</evidence>
<proteinExistence type="predicted"/>
<gene>
    <name evidence="1" type="ORF">BDR25DRAFT_81472</name>
</gene>
<sequence>MRIRYREEKCEEKDSDCRRAGGAWDGSGREAPALRGTWWACRSRMKRGGYGFRSVGGAGLTNHRAQREGWTDVSRSVRGLRRREKQQLCGRLRLLQVKSLCNGRLAMRCNCSTIETLGVELRGVVTVGGFAASDFEGAPSCWTPRRDRTQQVLGRAWQAVRRLVGLSQQVAANWSDGGGHGGAPRFFAAP</sequence>
<comment type="caution">
    <text evidence="1">The sequence shown here is derived from an EMBL/GenBank/DDBJ whole genome shotgun (WGS) entry which is preliminary data.</text>
</comment>
<dbReference type="EMBL" id="MU003527">
    <property type="protein sequence ID" value="KAF2465952.1"/>
    <property type="molecule type" value="Genomic_DNA"/>
</dbReference>
<evidence type="ECO:0000313" key="2">
    <source>
        <dbReference type="Proteomes" id="UP000799755"/>
    </source>
</evidence>
<reference evidence="1" key="1">
    <citation type="journal article" date="2020" name="Stud. Mycol.">
        <title>101 Dothideomycetes genomes: a test case for predicting lifestyles and emergence of pathogens.</title>
        <authorList>
            <person name="Haridas S."/>
            <person name="Albert R."/>
            <person name="Binder M."/>
            <person name="Bloem J."/>
            <person name="Labutti K."/>
            <person name="Salamov A."/>
            <person name="Andreopoulos B."/>
            <person name="Baker S."/>
            <person name="Barry K."/>
            <person name="Bills G."/>
            <person name="Bluhm B."/>
            <person name="Cannon C."/>
            <person name="Castanera R."/>
            <person name="Culley D."/>
            <person name="Daum C."/>
            <person name="Ezra D."/>
            <person name="Gonzalez J."/>
            <person name="Henrissat B."/>
            <person name="Kuo A."/>
            <person name="Liang C."/>
            <person name="Lipzen A."/>
            <person name="Lutzoni F."/>
            <person name="Magnuson J."/>
            <person name="Mondo S."/>
            <person name="Nolan M."/>
            <person name="Ohm R."/>
            <person name="Pangilinan J."/>
            <person name="Park H.-J."/>
            <person name="Ramirez L."/>
            <person name="Alfaro M."/>
            <person name="Sun H."/>
            <person name="Tritt A."/>
            <person name="Yoshinaga Y."/>
            <person name="Zwiers L.-H."/>
            <person name="Turgeon B."/>
            <person name="Goodwin S."/>
            <person name="Spatafora J."/>
            <person name="Crous P."/>
            <person name="Grigoriev I."/>
        </authorList>
    </citation>
    <scope>NUCLEOTIDE SEQUENCE</scope>
    <source>
        <strain evidence="1">ATCC 200398</strain>
    </source>
</reference>
<dbReference type="Proteomes" id="UP000799755">
    <property type="component" value="Unassembled WGS sequence"/>
</dbReference>
<name>A0ACB6QIK8_9PLEO</name>
<organism evidence="1 2">
    <name type="scientific">Lindgomyces ingoldianus</name>
    <dbReference type="NCBI Taxonomy" id="673940"/>
    <lineage>
        <taxon>Eukaryota</taxon>
        <taxon>Fungi</taxon>
        <taxon>Dikarya</taxon>
        <taxon>Ascomycota</taxon>
        <taxon>Pezizomycotina</taxon>
        <taxon>Dothideomycetes</taxon>
        <taxon>Pleosporomycetidae</taxon>
        <taxon>Pleosporales</taxon>
        <taxon>Lindgomycetaceae</taxon>
        <taxon>Lindgomyces</taxon>
    </lineage>
</organism>
<keyword evidence="2" id="KW-1185">Reference proteome</keyword>